<dbReference type="InterPro" id="IPR058547">
    <property type="entry name" value="Pelota_N"/>
</dbReference>
<dbReference type="FunFam" id="2.30.30.870:FF:000001">
    <property type="entry name" value="Protein pelota homolog"/>
    <property type="match status" value="1"/>
</dbReference>
<evidence type="ECO:0000256" key="5">
    <source>
        <dbReference type="ARBA" id="ARBA00022723"/>
    </source>
</evidence>
<dbReference type="Proteomes" id="UP000069549">
    <property type="component" value="Chromosome 6"/>
</dbReference>
<dbReference type="InterPro" id="IPR005140">
    <property type="entry name" value="eRF1_Pelota-like_N"/>
</dbReference>
<dbReference type="AlphaFoldDB" id="A0A0Y9VEC8"/>
<dbReference type="FunFam" id="3.30.1330.30:FF:000008">
    <property type="entry name" value="Protein pelota homolog"/>
    <property type="match status" value="1"/>
</dbReference>
<dbReference type="Gene3D" id="3.30.420.60">
    <property type="entry name" value="eRF1 domain 2"/>
    <property type="match status" value="1"/>
</dbReference>
<proteinExistence type="inferred from homology"/>
<dbReference type="NCBIfam" id="TIGR00111">
    <property type="entry name" value="pelota"/>
    <property type="match status" value="1"/>
</dbReference>
<dbReference type="OMA" id="DDLWHLK"/>
<evidence type="ECO:0000256" key="2">
    <source>
        <dbReference type="ARBA" id="ARBA00004496"/>
    </source>
</evidence>
<dbReference type="VEuPathDB" id="PlasmoDB:PBANKA_0619600"/>
<evidence type="ECO:0000313" key="13">
    <source>
        <dbReference type="Proteomes" id="UP000069549"/>
    </source>
</evidence>
<dbReference type="InterPro" id="IPR029064">
    <property type="entry name" value="Ribosomal_eL30-like_sf"/>
</dbReference>
<dbReference type="EMBL" id="LT614632">
    <property type="protein sequence ID" value="SCN23621.1"/>
    <property type="molecule type" value="Genomic_DNA"/>
</dbReference>
<dbReference type="GO" id="GO:0046872">
    <property type="term" value="F:metal ion binding"/>
    <property type="evidence" value="ECO:0007669"/>
    <property type="project" value="UniProtKB-KW"/>
</dbReference>
<dbReference type="Pfam" id="PF03464">
    <property type="entry name" value="eRF1_2"/>
    <property type="match status" value="1"/>
</dbReference>
<evidence type="ECO:0000313" key="10">
    <source>
        <dbReference type="EMBL" id="SCN23621.1"/>
    </source>
</evidence>
<gene>
    <name evidence="8" type="ORF">PBK173_000114500</name>
    <name evidence="10" type="ORF">PBNK65E_000110200</name>
    <name evidence="9" type="ORF">PBNK65NY_000109500</name>
    <name evidence="12" type="ORF">PBSP11A_000109700</name>
    <name evidence="11" type="ORF">PBSP11RLL_000109600</name>
</gene>
<evidence type="ECO:0000256" key="3">
    <source>
        <dbReference type="ARBA" id="ARBA00009504"/>
    </source>
</evidence>
<evidence type="ECO:0000313" key="12">
    <source>
        <dbReference type="EMBL" id="SCO59994.1"/>
    </source>
</evidence>
<dbReference type="EMBL" id="LT608142">
    <property type="protein sequence ID" value="SCM19906.1"/>
    <property type="molecule type" value="Genomic_DNA"/>
</dbReference>
<dbReference type="Gene3D" id="2.30.30.870">
    <property type="entry name" value="Pelota, domain A"/>
    <property type="match status" value="1"/>
</dbReference>
<dbReference type="InterPro" id="IPR005142">
    <property type="entry name" value="eRF1_3"/>
</dbReference>
<dbReference type="Proteomes" id="UP000219860">
    <property type="component" value="Chromosome 6"/>
</dbReference>
<comment type="similarity">
    <text evidence="3 6">Belongs to the eukaryotic release factor 1 family. Pelota subfamily.</text>
</comment>
<evidence type="ECO:0000259" key="7">
    <source>
        <dbReference type="SMART" id="SM01194"/>
    </source>
</evidence>
<dbReference type="InterPro" id="IPR005141">
    <property type="entry name" value="eRF1_2"/>
</dbReference>
<accession>A0A0Y9VEC8</accession>
<name>A0A0Y9VEC8_PLABE</name>
<dbReference type="InterPro" id="IPR004405">
    <property type="entry name" value="TF_pelota"/>
</dbReference>
<protein>
    <recommendedName>
        <fullName evidence="6">Protein pelota homolog</fullName>
    </recommendedName>
</protein>
<comment type="cofactor">
    <cofactor evidence="1 6">
        <name>a divalent metal cation</name>
        <dbReference type="ChEBI" id="CHEBI:60240"/>
    </cofactor>
</comment>
<dbReference type="Gene3D" id="3.30.1330.30">
    <property type="match status" value="1"/>
</dbReference>
<dbReference type="Pfam" id="PF03465">
    <property type="entry name" value="eRF1_3"/>
    <property type="match status" value="1"/>
</dbReference>
<evidence type="ECO:0000313" key="15">
    <source>
        <dbReference type="Proteomes" id="UP000219974"/>
    </source>
</evidence>
<dbReference type="GO" id="GO:0070481">
    <property type="term" value="P:nuclear-transcribed mRNA catabolic process, non-stop decay"/>
    <property type="evidence" value="ECO:0007669"/>
    <property type="project" value="InterPro"/>
</dbReference>
<evidence type="ECO:0000313" key="14">
    <source>
        <dbReference type="Proteomes" id="UP000219860"/>
    </source>
</evidence>
<dbReference type="SUPFAM" id="SSF159065">
    <property type="entry name" value="Dom34/Pelota N-terminal domain-like"/>
    <property type="match status" value="1"/>
</dbReference>
<dbReference type="GO" id="GO:0070966">
    <property type="term" value="P:nuclear-transcribed mRNA catabolic process, no-go decay"/>
    <property type="evidence" value="ECO:0007669"/>
    <property type="project" value="InterPro"/>
</dbReference>
<dbReference type="Proteomes" id="UP000220214">
    <property type="component" value="Chromosome 6"/>
</dbReference>
<evidence type="ECO:0000313" key="17">
    <source>
        <dbReference type="Proteomes" id="UP000516480"/>
    </source>
</evidence>
<dbReference type="InterPro" id="IPR038069">
    <property type="entry name" value="Pelota/DOM34_N"/>
</dbReference>
<evidence type="ECO:0000256" key="4">
    <source>
        <dbReference type="ARBA" id="ARBA00022490"/>
    </source>
</evidence>
<comment type="subcellular location">
    <subcellularLocation>
        <location evidence="2 6">Cytoplasm</location>
    </subcellularLocation>
</comment>
<sequence>MKLLYKKAEHDSMVISLLTEENDDLWNLYNLISINDLCEAYTSRKVHKEIGNNSYATEIRKMVLVLNITKIDFDSINNNLRISGKNVKNNEFVKIGQYHTFDIGINEKIKIVKKNWDNVFKDKLEECTNIQNISEVGILLIDCGHANMYLMTDHLYKTVFSINKIIHKKKSENSINSMYKKSLDNFFKEVLINLMKNMNYEKIKCIVLGGPGFFKTDFFDYIYKKSDMKNNKEMLSIKNKFIIVKTSNIYKNSLNEIINDNNMKKMILNMKVVSHVDILNQFYKLFEKNEKKICYGDSEIEYATSLNAIESLLITDGKIRNCNADSRKKYVKIIEKVKKNGKVFIFSDNHISGEQLNSLTGIAAILKFPITFENEKKYYEDSYNI</sequence>
<organism evidence="8 13">
    <name type="scientific">Plasmodium berghei</name>
    <dbReference type="NCBI Taxonomy" id="5821"/>
    <lineage>
        <taxon>Eukaryota</taxon>
        <taxon>Sar</taxon>
        <taxon>Alveolata</taxon>
        <taxon>Apicomplexa</taxon>
        <taxon>Aconoidasida</taxon>
        <taxon>Haemosporida</taxon>
        <taxon>Plasmodiidae</taxon>
        <taxon>Plasmodium</taxon>
        <taxon>Plasmodium (Vinckeia)</taxon>
    </lineage>
</organism>
<dbReference type="OrthoDB" id="10249111at2759"/>
<keyword evidence="4 6" id="KW-0963">Cytoplasm</keyword>
<dbReference type="EMBL" id="LT160026">
    <property type="protein sequence ID" value="CXI20047.1"/>
    <property type="molecule type" value="Genomic_DNA"/>
</dbReference>
<dbReference type="SMART" id="SM01194">
    <property type="entry name" value="eRF1_1"/>
    <property type="match status" value="1"/>
</dbReference>
<evidence type="ECO:0000256" key="6">
    <source>
        <dbReference type="RuleBase" id="RU362019"/>
    </source>
</evidence>
<dbReference type="Pfam" id="PF26356">
    <property type="entry name" value="Pelota_N"/>
    <property type="match status" value="1"/>
</dbReference>
<keyword evidence="5 6" id="KW-0479">Metal-binding</keyword>
<feature type="domain" description="eRF1/Pelota-like N-terminal" evidence="7">
    <location>
        <begin position="1"/>
        <end position="129"/>
    </location>
</feature>
<dbReference type="PANTHER" id="PTHR10853:SF0">
    <property type="entry name" value="PROTEIN PELOTA HOMOLOG"/>
    <property type="match status" value="1"/>
</dbReference>
<evidence type="ECO:0000256" key="1">
    <source>
        <dbReference type="ARBA" id="ARBA00001968"/>
    </source>
</evidence>
<comment type="function">
    <text evidence="6">Component of the Pelota-HBS1L complex, a complex that recognizes stalled ribosomes and triggers the No-Go Decay (NGD) pathway. In the Pelota-HBS1L complex, pelo recognizes ribosomes stalled at the 3' end of an mRNA and engages stalled ribosomes by destabilizing mRNA in the mRNA channel.</text>
</comment>
<dbReference type="Proteomes" id="UP000516480">
    <property type="component" value="Chromosome 6"/>
</dbReference>
<dbReference type="EMBL" id="LT608254">
    <property type="protein sequence ID" value="SCO59994.1"/>
    <property type="molecule type" value="Genomic_DNA"/>
</dbReference>
<dbReference type="GO" id="GO:0005737">
    <property type="term" value="C:cytoplasm"/>
    <property type="evidence" value="ECO:0007669"/>
    <property type="project" value="UniProtKB-SubCell"/>
</dbReference>
<evidence type="ECO:0000313" key="9">
    <source>
        <dbReference type="EMBL" id="SCM19906.1"/>
    </source>
</evidence>
<reference evidence="8 13" key="1">
    <citation type="submission" date="2016-02" db="EMBL/GenBank/DDBJ databases">
        <authorList>
            <consortium name="Pathogen Informatics"/>
        </authorList>
    </citation>
    <scope>NUCLEOTIDE SEQUENCE [LARGE SCALE GENOMIC DNA]</scope>
    <source>
        <strain evidence="8 13">K173</strain>
        <strain evidence="9 17">NK65 ny</strain>
        <strain evidence="10 16">NK65e</strain>
        <strain evidence="12 14">SP11 Antwerpcl1</strain>
        <strain evidence="11 15">SP11 RLL</strain>
    </source>
</reference>
<dbReference type="GO" id="GO:0071025">
    <property type="term" value="P:RNA surveillance"/>
    <property type="evidence" value="ECO:0007669"/>
    <property type="project" value="InterPro"/>
</dbReference>
<evidence type="ECO:0000313" key="11">
    <source>
        <dbReference type="EMBL" id="SCO59182.1"/>
    </source>
</evidence>
<dbReference type="PANTHER" id="PTHR10853">
    <property type="entry name" value="PELOTA"/>
    <property type="match status" value="1"/>
</dbReference>
<dbReference type="GO" id="GO:0032790">
    <property type="term" value="P:ribosome disassembly"/>
    <property type="evidence" value="ECO:0007669"/>
    <property type="project" value="TreeGrafter"/>
</dbReference>
<dbReference type="Proteomes" id="UP000219974">
    <property type="component" value="Chromosome 6"/>
</dbReference>
<dbReference type="SUPFAM" id="SSF55315">
    <property type="entry name" value="L30e-like"/>
    <property type="match status" value="1"/>
</dbReference>
<dbReference type="EMBL" id="LT608270">
    <property type="protein sequence ID" value="SCO59182.1"/>
    <property type="molecule type" value="Genomic_DNA"/>
</dbReference>
<evidence type="ECO:0000313" key="8">
    <source>
        <dbReference type="EMBL" id="CXI20047.1"/>
    </source>
</evidence>
<dbReference type="GO" id="GO:0070651">
    <property type="term" value="P:nonfunctional rRNA decay"/>
    <property type="evidence" value="ECO:0007669"/>
    <property type="project" value="TreeGrafter"/>
</dbReference>
<evidence type="ECO:0000313" key="16">
    <source>
        <dbReference type="Proteomes" id="UP000220214"/>
    </source>
</evidence>
<dbReference type="SUPFAM" id="SSF53137">
    <property type="entry name" value="Translational machinery components"/>
    <property type="match status" value="1"/>
</dbReference>
<dbReference type="InterPro" id="IPR042226">
    <property type="entry name" value="eFR1_2_sf"/>
</dbReference>